<organism evidence="12 13">
    <name type="scientific">Coprinopsis marcescibilis</name>
    <name type="common">Agaric fungus</name>
    <name type="synonym">Psathyrella marcescibilis</name>
    <dbReference type="NCBI Taxonomy" id="230819"/>
    <lineage>
        <taxon>Eukaryota</taxon>
        <taxon>Fungi</taxon>
        <taxon>Dikarya</taxon>
        <taxon>Basidiomycota</taxon>
        <taxon>Agaricomycotina</taxon>
        <taxon>Agaricomycetes</taxon>
        <taxon>Agaricomycetidae</taxon>
        <taxon>Agaricales</taxon>
        <taxon>Agaricineae</taxon>
        <taxon>Psathyrellaceae</taxon>
        <taxon>Coprinopsis</taxon>
    </lineage>
</organism>
<evidence type="ECO:0000256" key="10">
    <source>
        <dbReference type="SAM" id="SignalP"/>
    </source>
</evidence>
<evidence type="ECO:0000256" key="4">
    <source>
        <dbReference type="ARBA" id="ARBA00022729"/>
    </source>
</evidence>
<dbReference type="Gene3D" id="3.40.390.10">
    <property type="entry name" value="Collagenase (Catalytic Domain)"/>
    <property type="match status" value="1"/>
</dbReference>
<evidence type="ECO:0000256" key="9">
    <source>
        <dbReference type="SAM" id="MobiDB-lite"/>
    </source>
</evidence>
<dbReference type="InterPro" id="IPR024079">
    <property type="entry name" value="MetalloPept_cat_dom_sf"/>
</dbReference>
<proteinExistence type="inferred from homology"/>
<keyword evidence="3" id="KW-0479">Metal-binding</keyword>
<dbReference type="PANTHER" id="PTHR47466:SF1">
    <property type="entry name" value="METALLOPROTEASE MEP1 (AFU_ORTHOLOGUE AFUA_1G07730)-RELATED"/>
    <property type="match status" value="1"/>
</dbReference>
<evidence type="ECO:0000313" key="13">
    <source>
        <dbReference type="Proteomes" id="UP000307440"/>
    </source>
</evidence>
<dbReference type="PANTHER" id="PTHR47466">
    <property type="match status" value="1"/>
</dbReference>
<keyword evidence="6" id="KW-0862">Zinc</keyword>
<evidence type="ECO:0000259" key="11">
    <source>
        <dbReference type="Pfam" id="PF05572"/>
    </source>
</evidence>
<keyword evidence="13" id="KW-1185">Reference proteome</keyword>
<feature type="chain" id="PRO_5022895167" description="Peptidase M43 pregnancy-associated plasma-A domain-containing protein" evidence="10">
    <location>
        <begin position="22"/>
        <end position="333"/>
    </location>
</feature>
<dbReference type="OrthoDB" id="536211at2759"/>
<gene>
    <name evidence="12" type="ORF">FA15DRAFT_672127</name>
</gene>
<dbReference type="GO" id="GO:0046872">
    <property type="term" value="F:metal ion binding"/>
    <property type="evidence" value="ECO:0007669"/>
    <property type="project" value="UniProtKB-KW"/>
</dbReference>
<comment type="similarity">
    <text evidence="1">Belongs to the peptidase M43B family.</text>
</comment>
<reference evidence="12 13" key="1">
    <citation type="journal article" date="2019" name="Nat. Ecol. Evol.">
        <title>Megaphylogeny resolves global patterns of mushroom evolution.</title>
        <authorList>
            <person name="Varga T."/>
            <person name="Krizsan K."/>
            <person name="Foldi C."/>
            <person name="Dima B."/>
            <person name="Sanchez-Garcia M."/>
            <person name="Sanchez-Ramirez S."/>
            <person name="Szollosi G.J."/>
            <person name="Szarkandi J.G."/>
            <person name="Papp V."/>
            <person name="Albert L."/>
            <person name="Andreopoulos W."/>
            <person name="Angelini C."/>
            <person name="Antonin V."/>
            <person name="Barry K.W."/>
            <person name="Bougher N.L."/>
            <person name="Buchanan P."/>
            <person name="Buyck B."/>
            <person name="Bense V."/>
            <person name="Catcheside P."/>
            <person name="Chovatia M."/>
            <person name="Cooper J."/>
            <person name="Damon W."/>
            <person name="Desjardin D."/>
            <person name="Finy P."/>
            <person name="Geml J."/>
            <person name="Haridas S."/>
            <person name="Hughes K."/>
            <person name="Justo A."/>
            <person name="Karasinski D."/>
            <person name="Kautmanova I."/>
            <person name="Kiss B."/>
            <person name="Kocsube S."/>
            <person name="Kotiranta H."/>
            <person name="LaButti K.M."/>
            <person name="Lechner B.E."/>
            <person name="Liimatainen K."/>
            <person name="Lipzen A."/>
            <person name="Lukacs Z."/>
            <person name="Mihaltcheva S."/>
            <person name="Morgado L.N."/>
            <person name="Niskanen T."/>
            <person name="Noordeloos M.E."/>
            <person name="Ohm R.A."/>
            <person name="Ortiz-Santana B."/>
            <person name="Ovrebo C."/>
            <person name="Racz N."/>
            <person name="Riley R."/>
            <person name="Savchenko A."/>
            <person name="Shiryaev A."/>
            <person name="Soop K."/>
            <person name="Spirin V."/>
            <person name="Szebenyi C."/>
            <person name="Tomsovsky M."/>
            <person name="Tulloss R.E."/>
            <person name="Uehling J."/>
            <person name="Grigoriev I.V."/>
            <person name="Vagvolgyi C."/>
            <person name="Papp T."/>
            <person name="Martin F.M."/>
            <person name="Miettinen O."/>
            <person name="Hibbett D.S."/>
            <person name="Nagy L.G."/>
        </authorList>
    </citation>
    <scope>NUCLEOTIDE SEQUENCE [LARGE SCALE GENOMIC DNA]</scope>
    <source>
        <strain evidence="12 13">CBS 121175</strain>
    </source>
</reference>
<name>A0A5C3KPD9_COPMA</name>
<feature type="domain" description="Peptidase M43 pregnancy-associated plasma-A" evidence="11">
    <location>
        <begin position="184"/>
        <end position="324"/>
    </location>
</feature>
<evidence type="ECO:0000256" key="6">
    <source>
        <dbReference type="ARBA" id="ARBA00022833"/>
    </source>
</evidence>
<feature type="region of interest" description="Disordered" evidence="9">
    <location>
        <begin position="30"/>
        <end position="59"/>
    </location>
</feature>
<keyword evidence="4 10" id="KW-0732">Signal</keyword>
<keyword evidence="7" id="KW-0482">Metalloprotease</keyword>
<dbReference type="GO" id="GO:0008237">
    <property type="term" value="F:metallopeptidase activity"/>
    <property type="evidence" value="ECO:0007669"/>
    <property type="project" value="UniProtKB-KW"/>
</dbReference>
<evidence type="ECO:0000256" key="5">
    <source>
        <dbReference type="ARBA" id="ARBA00022801"/>
    </source>
</evidence>
<feature type="signal peptide" evidence="10">
    <location>
        <begin position="1"/>
        <end position="21"/>
    </location>
</feature>
<dbReference type="AlphaFoldDB" id="A0A5C3KPD9"/>
<keyword evidence="2" id="KW-0645">Protease</keyword>
<dbReference type="EMBL" id="ML210255">
    <property type="protein sequence ID" value="TFK21915.1"/>
    <property type="molecule type" value="Genomic_DNA"/>
</dbReference>
<keyword evidence="8" id="KW-1015">Disulfide bond</keyword>
<dbReference type="InterPro" id="IPR008754">
    <property type="entry name" value="Peptidase_M43"/>
</dbReference>
<keyword evidence="5" id="KW-0378">Hydrolase</keyword>
<dbReference type="Proteomes" id="UP000307440">
    <property type="component" value="Unassembled WGS sequence"/>
</dbReference>
<evidence type="ECO:0000256" key="2">
    <source>
        <dbReference type="ARBA" id="ARBA00022670"/>
    </source>
</evidence>
<dbReference type="GO" id="GO:0006508">
    <property type="term" value="P:proteolysis"/>
    <property type="evidence" value="ECO:0007669"/>
    <property type="project" value="UniProtKB-KW"/>
</dbReference>
<protein>
    <recommendedName>
        <fullName evidence="11">Peptidase M43 pregnancy-associated plasma-A domain-containing protein</fullName>
    </recommendedName>
</protein>
<dbReference type="CDD" id="cd04275">
    <property type="entry name" value="ZnMc_pappalysin_like"/>
    <property type="match status" value="1"/>
</dbReference>
<evidence type="ECO:0000256" key="3">
    <source>
        <dbReference type="ARBA" id="ARBA00022723"/>
    </source>
</evidence>
<sequence length="333" mass="37822">MIRNVLPALVLLLGALSTVQAVPGFTFRPHNQQTAEKGVNGGSRHGHGHKEWSAESGGGEHREFVQCATLSPNTQEQEMEEKKFTQMLRKHRRPGHKTGELKQIDLPIHFHIIYANDTQQGGMLKPWQIEQQMFRLNLDFMSANIRFFIASTSYRYDPRWFNTGVGEDYDYEKAQMGSHRIGDEQTLNVYTVGWGPDRAGAYGYSHYPSNYQYDPGWDGVLLNSVTMPGGSEEGHNLGRTLVHEVGHWSGLMHTFEGYDCSGQGDYVADTPVHAGPSYYCDIPMDTCPGYEGNDPVYNFMNYADKDYCRSEFTPGQIERMRNQLKIYRNVEDA</sequence>
<dbReference type="Pfam" id="PF05572">
    <property type="entry name" value="Peptidase_M43"/>
    <property type="match status" value="1"/>
</dbReference>
<accession>A0A5C3KPD9</accession>
<evidence type="ECO:0000313" key="12">
    <source>
        <dbReference type="EMBL" id="TFK21915.1"/>
    </source>
</evidence>
<dbReference type="SUPFAM" id="SSF55486">
    <property type="entry name" value="Metalloproteases ('zincins'), catalytic domain"/>
    <property type="match status" value="1"/>
</dbReference>
<feature type="compositionally biased region" description="Basic and acidic residues" evidence="9">
    <location>
        <begin position="49"/>
        <end position="59"/>
    </location>
</feature>
<evidence type="ECO:0000256" key="8">
    <source>
        <dbReference type="ARBA" id="ARBA00023157"/>
    </source>
</evidence>
<evidence type="ECO:0000256" key="7">
    <source>
        <dbReference type="ARBA" id="ARBA00023049"/>
    </source>
</evidence>
<evidence type="ECO:0000256" key="1">
    <source>
        <dbReference type="ARBA" id="ARBA00008721"/>
    </source>
</evidence>